<dbReference type="InterPro" id="IPR004358">
    <property type="entry name" value="Sig_transdc_His_kin-like_C"/>
</dbReference>
<evidence type="ECO:0000256" key="1">
    <source>
        <dbReference type="ARBA" id="ARBA00000085"/>
    </source>
</evidence>
<dbReference type="Gene3D" id="1.10.287.130">
    <property type="match status" value="1"/>
</dbReference>
<dbReference type="InterPro" id="IPR003661">
    <property type="entry name" value="HisK_dim/P_dom"/>
</dbReference>
<dbReference type="InterPro" id="IPR005467">
    <property type="entry name" value="His_kinase_dom"/>
</dbReference>
<evidence type="ECO:0000313" key="18">
    <source>
        <dbReference type="EMBL" id="CAB4342440.1"/>
    </source>
</evidence>
<dbReference type="SMART" id="SM00388">
    <property type="entry name" value="HisKA"/>
    <property type="match status" value="1"/>
</dbReference>
<dbReference type="Pfam" id="PF02518">
    <property type="entry name" value="HATPase_c"/>
    <property type="match status" value="1"/>
</dbReference>
<dbReference type="EMBL" id="CAESAJ010000137">
    <property type="protein sequence ID" value="CAB4342440.1"/>
    <property type="molecule type" value="Genomic_DNA"/>
</dbReference>
<evidence type="ECO:0000259" key="17">
    <source>
        <dbReference type="PROSITE" id="PS50885"/>
    </source>
</evidence>
<evidence type="ECO:0000256" key="9">
    <source>
        <dbReference type="ARBA" id="ARBA00022777"/>
    </source>
</evidence>
<keyword evidence="6" id="KW-0808">Transferase</keyword>
<dbReference type="SUPFAM" id="SSF158472">
    <property type="entry name" value="HAMP domain-like"/>
    <property type="match status" value="1"/>
</dbReference>
<evidence type="ECO:0000256" key="10">
    <source>
        <dbReference type="ARBA" id="ARBA00022840"/>
    </source>
</evidence>
<dbReference type="SUPFAM" id="SSF55874">
    <property type="entry name" value="ATPase domain of HSP90 chaperone/DNA topoisomerase II/histidine kinase"/>
    <property type="match status" value="1"/>
</dbReference>
<comment type="catalytic activity">
    <reaction evidence="1">
        <text>ATP + protein L-histidine = ADP + protein N-phospho-L-histidine.</text>
        <dbReference type="EC" id="2.7.13.3"/>
    </reaction>
</comment>
<keyword evidence="10" id="KW-0067">ATP-binding</keyword>
<dbReference type="GO" id="GO:0000155">
    <property type="term" value="F:phosphorelay sensor kinase activity"/>
    <property type="evidence" value="ECO:0007669"/>
    <property type="project" value="InterPro"/>
</dbReference>
<keyword evidence="9" id="KW-0418">Kinase</keyword>
<evidence type="ECO:0000256" key="13">
    <source>
        <dbReference type="ARBA" id="ARBA00023136"/>
    </source>
</evidence>
<evidence type="ECO:0000256" key="8">
    <source>
        <dbReference type="ARBA" id="ARBA00022741"/>
    </source>
</evidence>
<keyword evidence="13 15" id="KW-0472">Membrane</keyword>
<evidence type="ECO:0000256" key="2">
    <source>
        <dbReference type="ARBA" id="ARBA00004651"/>
    </source>
</evidence>
<feature type="domain" description="HAMP" evidence="17">
    <location>
        <begin position="197"/>
        <end position="249"/>
    </location>
</feature>
<accession>A0A6J5ZPA3</accession>
<organism evidence="18">
    <name type="scientific">freshwater metagenome</name>
    <dbReference type="NCBI Taxonomy" id="449393"/>
    <lineage>
        <taxon>unclassified sequences</taxon>
        <taxon>metagenomes</taxon>
        <taxon>ecological metagenomes</taxon>
    </lineage>
</organism>
<dbReference type="InterPro" id="IPR003660">
    <property type="entry name" value="HAMP_dom"/>
</dbReference>
<comment type="subcellular location">
    <subcellularLocation>
        <location evidence="2">Cell membrane</location>
        <topology evidence="2">Multi-pass membrane protein</topology>
    </subcellularLocation>
</comment>
<keyword evidence="12" id="KW-0902">Two-component regulatory system</keyword>
<dbReference type="InterPro" id="IPR047669">
    <property type="entry name" value="MtrAB_MtrB"/>
</dbReference>
<evidence type="ECO:0000256" key="12">
    <source>
        <dbReference type="ARBA" id="ARBA00023012"/>
    </source>
</evidence>
<dbReference type="PROSITE" id="PS50109">
    <property type="entry name" value="HIS_KIN"/>
    <property type="match status" value="1"/>
</dbReference>
<keyword evidence="4" id="KW-1003">Cell membrane</keyword>
<evidence type="ECO:0000256" key="5">
    <source>
        <dbReference type="ARBA" id="ARBA00022553"/>
    </source>
</evidence>
<dbReference type="EC" id="2.7.13.3" evidence="3"/>
<evidence type="ECO:0000259" key="16">
    <source>
        <dbReference type="PROSITE" id="PS50109"/>
    </source>
</evidence>
<sequence>MSVTLALSAVILGLVGILLIDRVTTGLLQAKETASVSEATAATQEVQRLLNASDTAIGAPNATRLVDSVITALAIRSGTPGLFDALFLGNPTLVGQPERGTALISENSVPLELRTAIRERQLQAWQYSLITYEDGTSVPGIVIGSPVNVPSVGAYELYLMFPLNNERDSVNLVQRAIVITGLLLLFGIAVLVWFVAARVTEPVRETALVAQSLASGDLDRRVVVKGEDDLAILGTAFNDMATSLQNQIVRLETLSTVQQQFVSDVSHELRTPLTTVRMASEMIYDARDKFDTDTARSAELLRNQVDRFDALLSDLLEISRFDAGAAELEVVPVDVSALVSGCISAHEEIAKTHNCSIDSAIETEPIFIYADSRRINRIVRNLMVNAIEHSGGKPIRVTVASNETAVSIGVRDFGNGLDPLDVEKVFSRFWRADPARKRTLGGTGLGLAISLDDAKLHGGTIQVWGEPRKGAHFVLTLPFTQDQTFSSPAIDVQEGGHSDEES</sequence>
<dbReference type="Gene3D" id="6.10.340.10">
    <property type="match status" value="1"/>
</dbReference>
<dbReference type="SMART" id="SM00387">
    <property type="entry name" value="HATPase_c"/>
    <property type="match status" value="1"/>
</dbReference>
<gene>
    <name evidence="18" type="ORF">UFOPK3770_01081</name>
</gene>
<dbReference type="AlphaFoldDB" id="A0A6J5ZPA3"/>
<dbReference type="Gene3D" id="3.30.565.10">
    <property type="entry name" value="Histidine kinase-like ATPase, C-terminal domain"/>
    <property type="match status" value="1"/>
</dbReference>
<reference evidence="18" key="1">
    <citation type="submission" date="2020-05" db="EMBL/GenBank/DDBJ databases">
        <authorList>
            <person name="Chiriac C."/>
            <person name="Salcher M."/>
            <person name="Ghai R."/>
            <person name="Kavagutti S V."/>
        </authorList>
    </citation>
    <scope>NUCLEOTIDE SEQUENCE</scope>
</reference>
<name>A0A6J5ZPA3_9ZZZZ</name>
<dbReference type="PRINTS" id="PR00344">
    <property type="entry name" value="BCTRLSENSOR"/>
</dbReference>
<dbReference type="GO" id="GO:0005524">
    <property type="term" value="F:ATP binding"/>
    <property type="evidence" value="ECO:0007669"/>
    <property type="project" value="UniProtKB-KW"/>
</dbReference>
<evidence type="ECO:0000256" key="3">
    <source>
        <dbReference type="ARBA" id="ARBA00012438"/>
    </source>
</evidence>
<feature type="domain" description="Histidine kinase" evidence="16">
    <location>
        <begin position="264"/>
        <end position="481"/>
    </location>
</feature>
<evidence type="ECO:0000256" key="14">
    <source>
        <dbReference type="ARBA" id="ARBA00035305"/>
    </source>
</evidence>
<dbReference type="CDD" id="cd06225">
    <property type="entry name" value="HAMP"/>
    <property type="match status" value="1"/>
</dbReference>
<dbReference type="Pfam" id="PF00512">
    <property type="entry name" value="HisKA"/>
    <property type="match status" value="1"/>
</dbReference>
<dbReference type="InterPro" id="IPR036097">
    <property type="entry name" value="HisK_dim/P_sf"/>
</dbReference>
<keyword evidence="5" id="KW-0597">Phosphoprotein</keyword>
<dbReference type="GO" id="GO:0005886">
    <property type="term" value="C:plasma membrane"/>
    <property type="evidence" value="ECO:0007669"/>
    <property type="project" value="UniProtKB-SubCell"/>
</dbReference>
<evidence type="ECO:0000256" key="11">
    <source>
        <dbReference type="ARBA" id="ARBA00022989"/>
    </source>
</evidence>
<dbReference type="CDD" id="cd00075">
    <property type="entry name" value="HATPase"/>
    <property type="match status" value="1"/>
</dbReference>
<keyword evidence="8" id="KW-0547">Nucleotide-binding</keyword>
<keyword evidence="7 15" id="KW-0812">Transmembrane</keyword>
<dbReference type="NCBIfam" id="NF040691">
    <property type="entry name" value="MtrAB_MtrB"/>
    <property type="match status" value="1"/>
</dbReference>
<keyword evidence="11 15" id="KW-1133">Transmembrane helix</keyword>
<dbReference type="PANTHER" id="PTHR43547">
    <property type="entry name" value="TWO-COMPONENT HISTIDINE KINASE"/>
    <property type="match status" value="1"/>
</dbReference>
<evidence type="ECO:0000256" key="4">
    <source>
        <dbReference type="ARBA" id="ARBA00022475"/>
    </source>
</evidence>
<dbReference type="SUPFAM" id="SSF47384">
    <property type="entry name" value="Homodimeric domain of signal transducing histidine kinase"/>
    <property type="match status" value="1"/>
</dbReference>
<evidence type="ECO:0000256" key="15">
    <source>
        <dbReference type="SAM" id="Phobius"/>
    </source>
</evidence>
<evidence type="ECO:0000256" key="7">
    <source>
        <dbReference type="ARBA" id="ARBA00022692"/>
    </source>
</evidence>
<dbReference type="FunFam" id="1.10.287.130:FF:000010">
    <property type="entry name" value="Two-component sensor histidine kinase"/>
    <property type="match status" value="1"/>
</dbReference>
<dbReference type="FunFam" id="3.30.565.10:FF:000013">
    <property type="entry name" value="Two-component sensor histidine kinase"/>
    <property type="match status" value="1"/>
</dbReference>
<dbReference type="CDD" id="cd00082">
    <property type="entry name" value="HisKA"/>
    <property type="match status" value="1"/>
</dbReference>
<proteinExistence type="predicted"/>
<protein>
    <recommendedName>
        <fullName evidence="14">Sensor histidine kinase MtrB</fullName>
        <ecNumber evidence="3">2.7.13.3</ecNumber>
    </recommendedName>
</protein>
<dbReference type="PROSITE" id="PS50885">
    <property type="entry name" value="HAMP"/>
    <property type="match status" value="1"/>
</dbReference>
<evidence type="ECO:0000256" key="6">
    <source>
        <dbReference type="ARBA" id="ARBA00022679"/>
    </source>
</evidence>
<dbReference type="SMART" id="SM00304">
    <property type="entry name" value="HAMP"/>
    <property type="match status" value="1"/>
</dbReference>
<dbReference type="InterPro" id="IPR036890">
    <property type="entry name" value="HATPase_C_sf"/>
</dbReference>
<dbReference type="PANTHER" id="PTHR43547:SF2">
    <property type="entry name" value="HYBRID SIGNAL TRANSDUCTION HISTIDINE KINASE C"/>
    <property type="match status" value="1"/>
</dbReference>
<dbReference type="InterPro" id="IPR003594">
    <property type="entry name" value="HATPase_dom"/>
</dbReference>
<feature type="transmembrane region" description="Helical" evidence="15">
    <location>
        <begin position="176"/>
        <end position="196"/>
    </location>
</feature>
<dbReference type="Pfam" id="PF00672">
    <property type="entry name" value="HAMP"/>
    <property type="match status" value="1"/>
</dbReference>